<comment type="similarity">
    <text evidence="2">Belongs to the ABC transporter superfamily. ABCG family. PDR (TC 3.A.1.205) subfamily.</text>
</comment>
<evidence type="ECO:0000256" key="3">
    <source>
        <dbReference type="ARBA" id="ARBA00022448"/>
    </source>
</evidence>
<feature type="region of interest" description="Disordered" evidence="9">
    <location>
        <begin position="1805"/>
        <end position="1826"/>
    </location>
</feature>
<gene>
    <name evidence="12" type="ORF">Rt10032_c09g3922</name>
</gene>
<dbReference type="PROSITE" id="PS00211">
    <property type="entry name" value="ABC_TRANSPORTER_1"/>
    <property type="match status" value="1"/>
</dbReference>
<feature type="compositionally biased region" description="Polar residues" evidence="9">
    <location>
        <begin position="1860"/>
        <end position="1889"/>
    </location>
</feature>
<feature type="region of interest" description="Disordered" evidence="9">
    <location>
        <begin position="1859"/>
        <end position="1889"/>
    </location>
</feature>
<dbReference type="PANTHER" id="PTHR19241">
    <property type="entry name" value="ATP-BINDING CASSETTE TRANSPORTER"/>
    <property type="match status" value="1"/>
</dbReference>
<sequence>MEAAKPKSTSSSSSGTLPGSEPAPVAGDKSSFAQTHPHLQRSISRDVPVNYFSPDGDLQRTLSRQQSGWSTHTQDPNADDFDYEKHVRHLLRRAVENGIKQRDLGVTFKDLTVTGEGSGISYGTSLTGLVRAIPALPKTIAAMRHPKVKTILDGFTGTLRPGEMTLVLGRPGSGCTSFLKTIANYTESFRGVEGTISYDGATPQEIRKHHAGDLAYLPEDDHHLPHLTVGETLSFAAAARTPAAPARLGSRNETIERKRDVLLTLFGLKHTFNTKVGNDVVRGVSGGERKRVSIAELLTTGCKLGCHDNSSRGLDASSALEYVSALKVATKIGRLTSVLSLYQAGEQLYTLFDRFSSLTRPFAVYFGPAHTAVDYFKEMGYEPQPRQTSADFLVAVTDVKGRFPRKGYENKVPKTPLEFVNYWKKSSLYKHLVEEVDAQLAVTESDEGRQHLESYRQSAAAERVKRQSKKSPYLISYMMMLRLAMKRRYRMQMNDLPTLAIVSIAALFQALIIGSVYFQMPKDTSGFFSRGGVIFFAILYNTFTGMAEITSSYSQRPIVVRQRNFAMLRPSSDAFAQTLVDIPFKFVTVVVFDIVLYFMAGLGYTADQFFIFLLFTFLTTMAMLIFFRMLASINRAEPNATLMAGLAVLVIAIYVGYAIPRPSMRVWFRWLSYAQPVSFGFEALLTNEFRKLNVPCATLVPAGPSYPGIAVANQVCAGTQGSTPGSAIVIGSQYMEQNFGYKWSHTWRNFGFIWAYLLFYLAVNLISYEYQRDESAAGGVLLFRRGTAPKELVAAIEDPARKGDEEQANPSVDATVDEAEKEKAAGTLERATDVFTWRNVCYDVSVKGGQRRLLRDVAGYVAPGKMTALMGESGAGKTTLLNVLAQRVKTGIVTGDMLVNGRPLPRSFQRQTGYAMQQDVHDPTTTVREALQFSALLRQPRAVSKAEKFAYVEEIIKLLEMEPYAEALVGEVGMGLNVEQRKRLTIGVELAAKPALLIFLDEPTSGLDANASWSIILLLRKLAEHGQAILATIHQPSSELFQAFDRLLLLKKGGQTVYFGDIGKNSETLLEYFHARTDKRCRPEDNPAEYILDVIGAGAAAKVSQDWGQLWLESDVAKKVDQEIDELHRSKEGETSQADESPDAGRDFAASVAVQFATVLRRNFANYNRDSVYVMSKVGLNVIAGLFIGFSFWKSPHDQSGLQNFLFAIFMAVVLSAPLSQQLQPKFLALTQLYEARERASKMYSWPVFVITAILVEIPFNIVAGTVFFLCWYWTVGFPSSSNRAGYAYFLFVIFETYFPTFAIAVASFSPTPMAASVLFSSLFSFVIIFNGVVQPPSQLPSFWNFMYHTTPFTYLDATLAYLARKLLTLALSLPDPLHTFEGLLTNAIGGAVLHCTQQQFQRIVPPSGQQCVEWLRPYTSMAGGYAQVLQDGSCGICAYSSGDQYLRQLNMSYSHRWRDVGLLFPYIGFNIFATFVGFYLFRIFDWSSLSFRGKKSAPSPGQPSHESAPQNQQEKAATYATVGAADGLAADGQLESGLKQIHPAPLVPHVDIDFIAQLAHAVGTSHRDRTVLREDFEAPGAINKPSHASEHDNIRLFFIFFPRFLAFCLTFYLIECLADEHPVEQQYVVAERLAKLYAVLFVPLALVIPRGNSFLNELVALPDYHLLVQHHDDTRLVISPPFYLLDLIRLLQPVDHRRTFILLQLYTLTSSGSAIVVTSVITAVVTGADPAAPGSTGARTLNGANGGSRTFFNNTGAVAGVFVVVALLAAGIVIGLGFFFVRRKKRRQLDEDIRVAAGGAGDGGAGINRFDDDEESINGYAGQSDSHQSGYMSSLGAVPLTAAAAGFGTRRSSAYDLPTPSSAAGLATTTDHTSSFEPGNSPAQSQSAHFQPYAGGAASYGPQNNEGIFADDWAEYVGAGGVAGLATSGEGSAGGPGSQEGMMGSAFPHSADGHSQQPNNRFSGASFYSANGNPDGVAQDMTALRNSLYGLSSESPYAGSTSDRRDDRLDPNAIRAVDNGSATSLADDQDFSRRVLRVANPSND</sequence>
<keyword evidence="8 10" id="KW-0472">Membrane</keyword>
<feature type="transmembrane region" description="Helical" evidence="10">
    <location>
        <begin position="1244"/>
        <end position="1275"/>
    </location>
</feature>
<keyword evidence="5" id="KW-0547">Nucleotide-binding</keyword>
<name>A0A511KJ15_RHOTO</name>
<evidence type="ECO:0000256" key="2">
    <source>
        <dbReference type="ARBA" id="ARBA00006012"/>
    </source>
</evidence>
<feature type="domain" description="ABC transporter" evidence="11">
    <location>
        <begin position="137"/>
        <end position="385"/>
    </location>
</feature>
<evidence type="ECO:0000256" key="8">
    <source>
        <dbReference type="ARBA" id="ARBA00023136"/>
    </source>
</evidence>
<dbReference type="SUPFAM" id="SSF52540">
    <property type="entry name" value="P-loop containing nucleoside triphosphate hydrolases"/>
    <property type="match status" value="2"/>
</dbReference>
<evidence type="ECO:0000256" key="7">
    <source>
        <dbReference type="ARBA" id="ARBA00022989"/>
    </source>
</evidence>
<feature type="compositionally biased region" description="Low complexity" evidence="9">
    <location>
        <begin position="1"/>
        <end position="20"/>
    </location>
</feature>
<feature type="transmembrane region" description="Helical" evidence="10">
    <location>
        <begin position="1171"/>
        <end position="1193"/>
    </location>
</feature>
<feature type="transmembrane region" description="Helical" evidence="10">
    <location>
        <begin position="1704"/>
        <end position="1726"/>
    </location>
</feature>
<feature type="transmembrane region" description="Helical" evidence="10">
    <location>
        <begin position="1461"/>
        <end position="1482"/>
    </location>
</feature>
<feature type="transmembrane region" description="Helical" evidence="10">
    <location>
        <begin position="496"/>
        <end position="520"/>
    </location>
</feature>
<feature type="region of interest" description="Disordered" evidence="9">
    <location>
        <begin position="1993"/>
        <end position="2026"/>
    </location>
</feature>
<organism evidence="12 13">
    <name type="scientific">Rhodotorula toruloides</name>
    <name type="common">Yeast</name>
    <name type="synonym">Rhodosporidium toruloides</name>
    <dbReference type="NCBI Taxonomy" id="5286"/>
    <lineage>
        <taxon>Eukaryota</taxon>
        <taxon>Fungi</taxon>
        <taxon>Dikarya</taxon>
        <taxon>Basidiomycota</taxon>
        <taxon>Pucciniomycotina</taxon>
        <taxon>Microbotryomycetes</taxon>
        <taxon>Sporidiobolales</taxon>
        <taxon>Sporidiobolaceae</taxon>
        <taxon>Rhodotorula</taxon>
    </lineage>
</organism>
<feature type="transmembrane region" description="Helical" evidence="10">
    <location>
        <begin position="574"/>
        <end position="597"/>
    </location>
</feature>
<feature type="domain" description="ABC transporter" evidence="11">
    <location>
        <begin position="829"/>
        <end position="1077"/>
    </location>
</feature>
<keyword evidence="4 10" id="KW-0812">Transmembrane</keyword>
<protein>
    <submittedName>
        <fullName evidence="12">ABC-2 type transporter, pleiotropic drug resistance</fullName>
    </submittedName>
</protein>
<dbReference type="Pfam" id="PF19055">
    <property type="entry name" value="ABC2_membrane_7"/>
    <property type="match status" value="1"/>
</dbReference>
<dbReference type="Pfam" id="PF00005">
    <property type="entry name" value="ABC_tran"/>
    <property type="match status" value="2"/>
</dbReference>
<dbReference type="CDD" id="cd03232">
    <property type="entry name" value="ABCG_PDR_domain2"/>
    <property type="match status" value="1"/>
</dbReference>
<dbReference type="InterPro" id="IPR029481">
    <property type="entry name" value="ABC_trans_N"/>
</dbReference>
<dbReference type="InterPro" id="IPR017871">
    <property type="entry name" value="ABC_transporter-like_CS"/>
</dbReference>
<dbReference type="InterPro" id="IPR034003">
    <property type="entry name" value="ABCG_PDR_2"/>
</dbReference>
<dbReference type="InterPro" id="IPR003593">
    <property type="entry name" value="AAA+_ATPase"/>
</dbReference>
<evidence type="ECO:0000259" key="11">
    <source>
        <dbReference type="PROSITE" id="PS50893"/>
    </source>
</evidence>
<feature type="compositionally biased region" description="Polar residues" evidence="9">
    <location>
        <begin position="1503"/>
        <end position="1516"/>
    </location>
</feature>
<evidence type="ECO:0000313" key="12">
    <source>
        <dbReference type="EMBL" id="GEM09905.1"/>
    </source>
</evidence>
<dbReference type="InterPro" id="IPR010929">
    <property type="entry name" value="PDR_CDR_ABC"/>
</dbReference>
<feature type="transmembrane region" description="Helical" evidence="10">
    <location>
        <begin position="1314"/>
        <end position="1334"/>
    </location>
</feature>
<comment type="subcellular location">
    <subcellularLocation>
        <location evidence="1">Membrane</location>
        <topology evidence="1">Multi-pass membrane protein</topology>
    </subcellularLocation>
</comment>
<accession>A0A511KJ15</accession>
<evidence type="ECO:0000256" key="5">
    <source>
        <dbReference type="ARBA" id="ARBA00022741"/>
    </source>
</evidence>
<evidence type="ECO:0000256" key="10">
    <source>
        <dbReference type="SAM" id="Phobius"/>
    </source>
</evidence>
<evidence type="ECO:0000256" key="6">
    <source>
        <dbReference type="ARBA" id="ARBA00022840"/>
    </source>
</evidence>
<dbReference type="PROSITE" id="PS50893">
    <property type="entry name" value="ABC_TRANSPORTER_2"/>
    <property type="match status" value="2"/>
</dbReference>
<feature type="compositionally biased region" description="Polar residues" evidence="9">
    <location>
        <begin position="60"/>
        <end position="76"/>
    </location>
</feature>
<feature type="transmembrane region" description="Helical" evidence="10">
    <location>
        <begin position="747"/>
        <end position="766"/>
    </location>
</feature>
<dbReference type="SMART" id="SM00382">
    <property type="entry name" value="AAA"/>
    <property type="match status" value="2"/>
</dbReference>
<dbReference type="OrthoDB" id="245989at2759"/>
<dbReference type="GO" id="GO:0016887">
    <property type="term" value="F:ATP hydrolysis activity"/>
    <property type="evidence" value="ECO:0007669"/>
    <property type="project" value="InterPro"/>
</dbReference>
<feature type="compositionally biased region" description="Polar residues" evidence="9">
    <location>
        <begin position="1954"/>
        <end position="1969"/>
    </location>
</feature>
<dbReference type="InterPro" id="IPR013525">
    <property type="entry name" value="ABC2_TM"/>
</dbReference>
<evidence type="ECO:0000256" key="9">
    <source>
        <dbReference type="SAM" id="MobiDB-lite"/>
    </source>
</evidence>
<dbReference type="GO" id="GO:0005524">
    <property type="term" value="F:ATP binding"/>
    <property type="evidence" value="ECO:0007669"/>
    <property type="project" value="UniProtKB-KW"/>
</dbReference>
<dbReference type="Gene3D" id="3.40.50.300">
    <property type="entry name" value="P-loop containing nucleotide triphosphate hydrolases"/>
    <property type="match status" value="2"/>
</dbReference>
<feature type="region of interest" description="Disordered" evidence="9">
    <location>
        <begin position="1929"/>
        <end position="1969"/>
    </location>
</feature>
<keyword evidence="3" id="KW-0813">Transport</keyword>
<dbReference type="InterPro" id="IPR027417">
    <property type="entry name" value="P-loop_NTPase"/>
</dbReference>
<dbReference type="Pfam" id="PF14510">
    <property type="entry name" value="ABC_trans_N"/>
    <property type="match status" value="1"/>
</dbReference>
<feature type="compositionally biased region" description="Polar residues" evidence="9">
    <location>
        <begin position="1993"/>
        <end position="2002"/>
    </location>
</feature>
<proteinExistence type="inferred from homology"/>
<feature type="transmembrane region" description="Helical" evidence="10">
    <location>
        <begin position="1287"/>
        <end position="1307"/>
    </location>
</feature>
<feature type="transmembrane region" description="Helical" evidence="10">
    <location>
        <begin position="639"/>
        <end position="659"/>
    </location>
</feature>
<dbReference type="Pfam" id="PF06422">
    <property type="entry name" value="PDR_CDR"/>
    <property type="match status" value="1"/>
</dbReference>
<feature type="region of interest" description="Disordered" evidence="9">
    <location>
        <begin position="1496"/>
        <end position="1517"/>
    </location>
</feature>
<keyword evidence="7 10" id="KW-1133">Transmembrane helix</keyword>
<dbReference type="GO" id="GO:0016020">
    <property type="term" value="C:membrane"/>
    <property type="evidence" value="ECO:0007669"/>
    <property type="project" value="UniProtKB-SubCell"/>
</dbReference>
<feature type="transmembrane region" description="Helical" evidence="10">
    <location>
        <begin position="609"/>
        <end position="627"/>
    </location>
</feature>
<feature type="transmembrane region" description="Helical" evidence="10">
    <location>
        <begin position="1595"/>
        <end position="1615"/>
    </location>
</feature>
<reference evidence="12 13" key="1">
    <citation type="submission" date="2019-07" db="EMBL/GenBank/DDBJ databases">
        <title>Rhodotorula toruloides NBRC10032 genome sequencing.</title>
        <authorList>
            <person name="Shida Y."/>
            <person name="Takaku H."/>
            <person name="Ogasawara W."/>
            <person name="Mori K."/>
        </authorList>
    </citation>
    <scope>NUCLEOTIDE SEQUENCE [LARGE SCALE GENOMIC DNA]</scope>
    <source>
        <strain evidence="12 13">NBRC10032</strain>
    </source>
</reference>
<evidence type="ECO:0000256" key="4">
    <source>
        <dbReference type="ARBA" id="ARBA00022692"/>
    </source>
</evidence>
<dbReference type="InterPro" id="IPR043926">
    <property type="entry name" value="ABCG_dom"/>
</dbReference>
<dbReference type="EMBL" id="BJWK01000009">
    <property type="protein sequence ID" value="GEM09905.1"/>
    <property type="molecule type" value="Genomic_DNA"/>
</dbReference>
<keyword evidence="6" id="KW-0067">ATP-binding</keyword>
<feature type="transmembrane region" description="Helical" evidence="10">
    <location>
        <begin position="532"/>
        <end position="553"/>
    </location>
</feature>
<dbReference type="InterPro" id="IPR003439">
    <property type="entry name" value="ABC_transporter-like_ATP-bd"/>
</dbReference>
<feature type="transmembrane region" description="Helical" evidence="10">
    <location>
        <begin position="1758"/>
        <end position="1782"/>
    </location>
</feature>
<feature type="transmembrane region" description="Helical" evidence="10">
    <location>
        <begin position="1205"/>
        <end position="1223"/>
    </location>
</feature>
<comment type="caution">
    <text evidence="12">The sequence shown here is derived from an EMBL/GenBank/DDBJ whole genome shotgun (WGS) entry which is preliminary data.</text>
</comment>
<evidence type="ECO:0000313" key="13">
    <source>
        <dbReference type="Proteomes" id="UP000321518"/>
    </source>
</evidence>
<dbReference type="Proteomes" id="UP000321518">
    <property type="component" value="Unassembled WGS sequence"/>
</dbReference>
<dbReference type="Pfam" id="PF01061">
    <property type="entry name" value="ABC2_membrane"/>
    <property type="match status" value="2"/>
</dbReference>
<feature type="region of interest" description="Disordered" evidence="9">
    <location>
        <begin position="1"/>
        <end position="80"/>
    </location>
</feature>
<dbReference type="GO" id="GO:0140359">
    <property type="term" value="F:ABC-type transporter activity"/>
    <property type="evidence" value="ECO:0007669"/>
    <property type="project" value="InterPro"/>
</dbReference>
<dbReference type="FunFam" id="3.40.50.300:FF:000054">
    <property type="entry name" value="ABC multidrug transporter atrF"/>
    <property type="match status" value="1"/>
</dbReference>
<evidence type="ECO:0000256" key="1">
    <source>
        <dbReference type="ARBA" id="ARBA00004141"/>
    </source>
</evidence>